<keyword evidence="7" id="KW-0812">Transmembrane</keyword>
<dbReference type="GO" id="GO:0006869">
    <property type="term" value="P:lipid transport"/>
    <property type="evidence" value="ECO:0007669"/>
    <property type="project" value="UniProtKB-KW"/>
</dbReference>
<dbReference type="InterPro" id="IPR031468">
    <property type="entry name" value="SMP_LBD"/>
</dbReference>
<feature type="compositionally biased region" description="Basic and acidic residues" evidence="6">
    <location>
        <begin position="559"/>
        <end position="570"/>
    </location>
</feature>
<feature type="region of interest" description="Disordered" evidence="6">
    <location>
        <begin position="1290"/>
        <end position="1370"/>
    </location>
</feature>
<dbReference type="CDD" id="cd00030">
    <property type="entry name" value="C2"/>
    <property type="match status" value="1"/>
</dbReference>
<dbReference type="EMBL" id="MBFT01001001">
    <property type="protein sequence ID" value="PVU85954.1"/>
    <property type="molecule type" value="Genomic_DNA"/>
</dbReference>
<evidence type="ECO:0000256" key="5">
    <source>
        <dbReference type="ARBA" id="ARBA00023136"/>
    </source>
</evidence>
<feature type="region of interest" description="Disordered" evidence="6">
    <location>
        <begin position="1"/>
        <end position="103"/>
    </location>
</feature>
<comment type="caution">
    <text evidence="10">The sequence shown here is derived from an EMBL/GenBank/DDBJ whole genome shotgun (WGS) entry which is preliminary data.</text>
</comment>
<keyword evidence="12" id="KW-1185">Reference proteome</keyword>
<sequence length="1546" mass="169947">MDSHTRSNSITPSEPLAKDSDIKIQENESSTTPPNLSNISKWKTSQNSEFIKLRNPPKQSSKPSDASTMKRDTLDLDQTASPEKSPIPENIKKQKTLGPKPVTGWEQAGAVQSGQVQKQLDSINKILDMIDRTGMWRNCAGFFCLMYFTYVLTALGFGFFGFLLSAAFGVQWYNNSIRRFRNAARDDITRSLERDKLIINGESAGWMNEFLSRFWIIYEPVLSATVVDIGNSIMDQQTPSFLDSIKLTTFTLGTKAPRIESINTHVSEVDLDLIAMDWDVSFTPNDIIDIPRALLADRVNPKVVLSVRVGKGIVGAALPIMVEDMVFKGKMQIRLRLSKNFPFAKTAEVCFIEQPTIDFVLKPVGGNTFGFDIAHIPGLRDFIMSMVHSNMAPMLYAPNFFTLDLESIINGTVASIEGASGVVIVNVRCARNLKKADTFGKSDPYIKIFSANKPLESSRTTHKNETLNPTWNEVLILLLYNTKDLINFEVYDWNQVGKDEKIGLATVDPQILLESNEQAEMTLPVSIQGSRAGDLDVSIGYYPVAEKKKPAPKVPQSTTEKESAVDSQVEKTENGVTGLLQLYIRSARDLATDPTNSRKMNVSATAYINNKPVIECPEFKKSDSPTWELGKEIFIPDQTATDITILLKNNGNRLGLVKFNLMEMILKRLESVELGQEQGTDWINIPGLPKGQLRVEVKWRPIIMDSEVASTLELSKKIVYPPIGLVKFNIREASFQKGSQVLQSNNPDPYIRIQVQNNVLGRTSWVLDTTKPVWNETIFVPIASLKHTIILECMNHNNNGKDKTIGDVLIPARNLLGDEIQDSGNPSYQRIQLRDISGDIRQRNGKLAGKLLYSATFIPLINFDDDLTSGAITSINTNMGGSKSADAQSTDIRDASINQAPGVEGARSIVENRELQKFPLLPAIDYNQFNSGILTITVVAVKNLQKPVSGVSVRVTMNRDVDLPIGITTVSRRSGQSHEWDNETFQSALTEADLSKLMFEVRTMIPGRSEPLEIGKINYSVKEYIEKGFINKSGYQSIPLQNNSGELVVNIRLDPTEEPSILPEESLANNGVLSLNLVSGHNLPGADSSGTSDPYVVISVNGTKVFKSETKKKTINPIWNEKVSFNIRNRKWMTLTADIFDWNQIQSDERIGTFSVPLSELETNNLSEKDCYLTGFSPDPKSPYVKLQFMFSPCHVTQSSTGGLALLSAAQAVAGAPITIIKGGTRIAGNIVGGGAKAVGSGATFVAEGGVKLVGGGAKMLGGGAKSVGMGAISVGSSAFSAVGGVFGRKNKKENPTKIEKEMTSTKTNPVVQEPQSIPQQGSKDKYGLLPSFGSNEPSENVPNADTNPTASSSNRTLPSTGVSKPTSFPHAGKLNISVVDAVLLDNKDRSLYTRVNMNMKQLHKTKVEKKTHTAVWNETFSVPILAGSKPILEVIVKEFARFGENKTIASQSIDPFEELKDQFAEPESISTVPKTIHVTNDEVKLTLKLGYEQSSHGNASAGSPYESGSHTNHDESWEHDDKSSKRSSRRKSNHSFVASLKNFRL</sequence>
<organism evidence="10 12">
    <name type="scientific">Furculomyces boomerangus</name>
    <dbReference type="NCBI Taxonomy" id="61424"/>
    <lineage>
        <taxon>Eukaryota</taxon>
        <taxon>Fungi</taxon>
        <taxon>Fungi incertae sedis</taxon>
        <taxon>Zoopagomycota</taxon>
        <taxon>Kickxellomycotina</taxon>
        <taxon>Harpellomycetes</taxon>
        <taxon>Harpellales</taxon>
        <taxon>Harpellaceae</taxon>
        <taxon>Furculomyces</taxon>
    </lineage>
</organism>
<feature type="domain" description="C2" evidence="8">
    <location>
        <begin position="704"/>
        <end position="825"/>
    </location>
</feature>
<evidence type="ECO:0000256" key="2">
    <source>
        <dbReference type="ARBA" id="ARBA00022448"/>
    </source>
</evidence>
<feature type="domain" description="C2" evidence="8">
    <location>
        <begin position="1353"/>
        <end position="1470"/>
    </location>
</feature>
<keyword evidence="5 7" id="KW-0472">Membrane</keyword>
<proteinExistence type="predicted"/>
<feature type="region of interest" description="Disordered" evidence="6">
    <location>
        <begin position="1495"/>
        <end position="1536"/>
    </location>
</feature>
<keyword evidence="2" id="KW-0813">Transport</keyword>
<name>A0A2T9Y0H9_9FUNG</name>
<dbReference type="Gene3D" id="2.60.40.150">
    <property type="entry name" value="C2 domain"/>
    <property type="match status" value="5"/>
</dbReference>
<accession>A0A2T9Y0H9</accession>
<evidence type="ECO:0000256" key="6">
    <source>
        <dbReference type="SAM" id="MobiDB-lite"/>
    </source>
</evidence>
<dbReference type="InterPro" id="IPR052455">
    <property type="entry name" value="Tricalbin_domain"/>
</dbReference>
<feature type="compositionally biased region" description="Polar residues" evidence="6">
    <location>
        <begin position="1305"/>
        <end position="1322"/>
    </location>
</feature>
<feature type="compositionally biased region" description="Polar residues" evidence="6">
    <location>
        <begin position="27"/>
        <end position="49"/>
    </location>
</feature>
<evidence type="ECO:0000259" key="9">
    <source>
        <dbReference type="PROSITE" id="PS51847"/>
    </source>
</evidence>
<dbReference type="GO" id="GO:0008289">
    <property type="term" value="F:lipid binding"/>
    <property type="evidence" value="ECO:0007669"/>
    <property type="project" value="UniProtKB-KW"/>
</dbReference>
<dbReference type="Proteomes" id="UP000245699">
    <property type="component" value="Unassembled WGS sequence"/>
</dbReference>
<keyword evidence="4" id="KW-0446">Lipid-binding</keyword>
<dbReference type="InterPro" id="IPR035892">
    <property type="entry name" value="C2_domain_sf"/>
</dbReference>
<dbReference type="GO" id="GO:0071944">
    <property type="term" value="C:cell periphery"/>
    <property type="evidence" value="ECO:0007669"/>
    <property type="project" value="UniProtKB-ARBA"/>
</dbReference>
<gene>
    <name evidence="11" type="ORF">BB559_006758</name>
    <name evidence="10" type="ORF">BB559_006800</name>
</gene>
<evidence type="ECO:0000259" key="8">
    <source>
        <dbReference type="PROSITE" id="PS50004"/>
    </source>
</evidence>
<feature type="region of interest" description="Disordered" evidence="6">
    <location>
        <begin position="548"/>
        <end position="570"/>
    </location>
</feature>
<dbReference type="SUPFAM" id="SSF49562">
    <property type="entry name" value="C2 domain (Calcium/lipid-binding domain, CaLB)"/>
    <property type="match status" value="5"/>
</dbReference>
<dbReference type="PRINTS" id="PR00360">
    <property type="entry name" value="C2DOMAIN"/>
</dbReference>
<feature type="compositionally biased region" description="Polar residues" evidence="6">
    <location>
        <begin position="1495"/>
        <end position="1511"/>
    </location>
</feature>
<feature type="compositionally biased region" description="Basic and acidic residues" evidence="6">
    <location>
        <begin position="1293"/>
        <end position="1304"/>
    </location>
</feature>
<dbReference type="Pfam" id="PF25669">
    <property type="entry name" value="SMP_MUG190-like"/>
    <property type="match status" value="1"/>
</dbReference>
<feature type="domain" description="SMP-LTD" evidence="9">
    <location>
        <begin position="200"/>
        <end position="406"/>
    </location>
</feature>
<evidence type="ECO:0000256" key="1">
    <source>
        <dbReference type="ARBA" id="ARBA00004370"/>
    </source>
</evidence>
<dbReference type="STRING" id="61424.A0A2T9Y0H9"/>
<feature type="domain" description="C2" evidence="8">
    <location>
        <begin position="404"/>
        <end position="523"/>
    </location>
</feature>
<dbReference type="SMART" id="SM00239">
    <property type="entry name" value="C2"/>
    <property type="match status" value="6"/>
</dbReference>
<evidence type="ECO:0008006" key="13">
    <source>
        <dbReference type="Google" id="ProtNLM"/>
    </source>
</evidence>
<dbReference type="PANTHER" id="PTHR46980:SF2">
    <property type="entry name" value="TRICALBIN-1-RELATED"/>
    <property type="match status" value="1"/>
</dbReference>
<dbReference type="CDD" id="cd21678">
    <property type="entry name" value="SMP_TCB"/>
    <property type="match status" value="1"/>
</dbReference>
<dbReference type="PIRSF" id="PIRSF037232">
    <property type="entry name" value="Tricalbin"/>
    <property type="match status" value="1"/>
</dbReference>
<dbReference type="PROSITE" id="PS51847">
    <property type="entry name" value="SMP"/>
    <property type="match status" value="1"/>
</dbReference>
<protein>
    <recommendedName>
        <fullName evidence="13">C2 domain-containing protein</fullName>
    </recommendedName>
</protein>
<reference evidence="10 12" key="1">
    <citation type="journal article" date="2018" name="MBio">
        <title>Comparative Genomics Reveals the Core Gene Toolbox for the Fungus-Insect Symbiosis.</title>
        <authorList>
            <person name="Wang Y."/>
            <person name="Stata M."/>
            <person name="Wang W."/>
            <person name="Stajich J.E."/>
            <person name="White M.M."/>
            <person name="Moncalvo J.M."/>
        </authorList>
    </citation>
    <scope>NUCLEOTIDE SEQUENCE [LARGE SCALE GENOMIC DNA]</scope>
    <source>
        <strain evidence="10 12">AUS-77-4</strain>
    </source>
</reference>
<evidence type="ECO:0000313" key="11">
    <source>
        <dbReference type="EMBL" id="PVU85954.1"/>
    </source>
</evidence>
<dbReference type="GO" id="GO:0016020">
    <property type="term" value="C:membrane"/>
    <property type="evidence" value="ECO:0007669"/>
    <property type="project" value="UniProtKB-SubCell"/>
</dbReference>
<comment type="subcellular location">
    <subcellularLocation>
        <location evidence="1">Membrane</location>
    </subcellularLocation>
</comment>
<dbReference type="GO" id="GO:0061817">
    <property type="term" value="P:endoplasmic reticulum-plasma membrane tethering"/>
    <property type="evidence" value="ECO:0007669"/>
    <property type="project" value="InterPro"/>
</dbReference>
<dbReference type="OrthoDB" id="1029639at2759"/>
<dbReference type="InterPro" id="IPR017147">
    <property type="entry name" value="Tricalbin"/>
</dbReference>
<dbReference type="EMBL" id="MBFT01001025">
    <property type="protein sequence ID" value="PVU85823.1"/>
    <property type="molecule type" value="Genomic_DNA"/>
</dbReference>
<feature type="compositionally biased region" description="Polar residues" evidence="6">
    <location>
        <begin position="57"/>
        <end position="67"/>
    </location>
</feature>
<keyword evidence="3" id="KW-0445">Lipid transport</keyword>
<keyword evidence="7" id="KW-1133">Transmembrane helix</keyword>
<feature type="domain" description="C2" evidence="8">
    <location>
        <begin position="1053"/>
        <end position="1172"/>
    </location>
</feature>
<dbReference type="InterPro" id="IPR000008">
    <property type="entry name" value="C2_dom"/>
</dbReference>
<feature type="compositionally biased region" description="Basic and acidic residues" evidence="6">
    <location>
        <begin position="16"/>
        <end position="26"/>
    </location>
</feature>
<evidence type="ECO:0000313" key="12">
    <source>
        <dbReference type="Proteomes" id="UP000245699"/>
    </source>
</evidence>
<evidence type="ECO:0000256" key="3">
    <source>
        <dbReference type="ARBA" id="ARBA00023055"/>
    </source>
</evidence>
<dbReference type="Pfam" id="PF00168">
    <property type="entry name" value="C2"/>
    <property type="match status" value="4"/>
</dbReference>
<feature type="compositionally biased region" description="Polar residues" evidence="6">
    <location>
        <begin position="1333"/>
        <end position="1367"/>
    </location>
</feature>
<feature type="compositionally biased region" description="Basic and acidic residues" evidence="6">
    <location>
        <begin position="1512"/>
        <end position="1525"/>
    </location>
</feature>
<evidence type="ECO:0000256" key="7">
    <source>
        <dbReference type="SAM" id="Phobius"/>
    </source>
</evidence>
<feature type="compositionally biased region" description="Polar residues" evidence="6">
    <location>
        <begin position="1"/>
        <end position="12"/>
    </location>
</feature>
<dbReference type="PANTHER" id="PTHR46980">
    <property type="entry name" value="TRICALBIN-1-RELATED"/>
    <property type="match status" value="1"/>
</dbReference>
<evidence type="ECO:0000256" key="4">
    <source>
        <dbReference type="ARBA" id="ARBA00023121"/>
    </source>
</evidence>
<feature type="transmembrane region" description="Helical" evidence="7">
    <location>
        <begin position="142"/>
        <end position="173"/>
    </location>
</feature>
<dbReference type="PROSITE" id="PS50004">
    <property type="entry name" value="C2"/>
    <property type="match status" value="4"/>
</dbReference>
<evidence type="ECO:0000313" key="10">
    <source>
        <dbReference type="EMBL" id="PVU85823.1"/>
    </source>
</evidence>